<name>A0AB38P956_9ENTR</name>
<evidence type="ECO:0000256" key="5">
    <source>
        <dbReference type="ARBA" id="ARBA00023200"/>
    </source>
</evidence>
<evidence type="ECO:0000313" key="8">
    <source>
        <dbReference type="EMBL" id="TKK23424.1"/>
    </source>
</evidence>
<reference evidence="8 9" key="1">
    <citation type="journal article" date="2019" name="Sci. Rep.">
        <title>Differences in resource use lead to coexistence of seed-transmitted microbial populations.</title>
        <authorList>
            <person name="Torres-Cortes G."/>
            <person name="Garcia B.J."/>
            <person name="Compant S."/>
            <person name="Rezki S."/>
            <person name="Jones P."/>
            <person name="Preveaux A."/>
            <person name="Briand M."/>
            <person name="Roulet A."/>
            <person name="Bouchez O."/>
            <person name="Jacobson D."/>
            <person name="Barret M."/>
        </authorList>
    </citation>
    <scope>NUCLEOTIDE SEQUENCE [LARGE SCALE GENOMIC DNA]</scope>
    <source>
        <strain evidence="8 9">CFBP13530</strain>
    </source>
</reference>
<dbReference type="InterPro" id="IPR034690">
    <property type="entry name" value="Endolysin_T4_type"/>
</dbReference>
<dbReference type="PANTHER" id="PTHR38107:SF3">
    <property type="entry name" value="LYSOZYME RRRD-RELATED"/>
    <property type="match status" value="1"/>
</dbReference>
<keyword evidence="4 7" id="KW-0378">Hydrolase</keyword>
<comment type="caution">
    <text evidence="8">The sequence shown here is derived from an EMBL/GenBank/DDBJ whole genome shotgun (WGS) entry which is preliminary data.</text>
</comment>
<evidence type="ECO:0000256" key="2">
    <source>
        <dbReference type="ARBA" id="ARBA00022529"/>
    </source>
</evidence>
<keyword evidence="3 7" id="KW-0081">Bacteriolytic enzyme</keyword>
<dbReference type="InterPro" id="IPR023346">
    <property type="entry name" value="Lysozyme-like_dom_sf"/>
</dbReference>
<proteinExistence type="inferred from homology"/>
<dbReference type="InterPro" id="IPR033907">
    <property type="entry name" value="Endolysin_autolysin"/>
</dbReference>
<evidence type="ECO:0000313" key="9">
    <source>
        <dbReference type="Proteomes" id="UP000306327"/>
    </source>
</evidence>
<dbReference type="EC" id="3.2.1.17" evidence="7"/>
<dbReference type="InterPro" id="IPR023347">
    <property type="entry name" value="Lysozyme_dom_sf"/>
</dbReference>
<comment type="similarity">
    <text evidence="7">Belongs to the glycosyl hydrolase 24 family.</text>
</comment>
<comment type="catalytic activity">
    <reaction evidence="1 7">
        <text>Hydrolysis of (1-&gt;4)-beta-linkages between N-acetylmuramic acid and N-acetyl-D-glucosamine residues in a peptidoglycan and between N-acetyl-D-glucosamine residues in chitodextrins.</text>
        <dbReference type="EC" id="3.2.1.17"/>
    </reaction>
</comment>
<dbReference type="GO" id="GO:0009253">
    <property type="term" value="P:peptidoglycan catabolic process"/>
    <property type="evidence" value="ECO:0007669"/>
    <property type="project" value="InterPro"/>
</dbReference>
<keyword evidence="6 7" id="KW-0326">Glycosidase</keyword>
<evidence type="ECO:0000256" key="6">
    <source>
        <dbReference type="ARBA" id="ARBA00023295"/>
    </source>
</evidence>
<sequence length="142" mass="15344">MNVSQTGLDLIKQYESLRTTAYRCPAGVLTIGYGHTAGVKESDKITQAQADEFLAQDAAVAAADVTRLVTVTLSQNQFDALVSFTFNLGAGNLASSTLLKRLVEGNYDQAADQFGRWVFANNVLLQGLVKRRAAEKALFLAE</sequence>
<accession>A0AB38P956</accession>
<dbReference type="GO" id="GO:0003796">
    <property type="term" value="F:lysozyme activity"/>
    <property type="evidence" value="ECO:0007669"/>
    <property type="project" value="UniProtKB-EC"/>
</dbReference>
<evidence type="ECO:0000256" key="4">
    <source>
        <dbReference type="ARBA" id="ARBA00022801"/>
    </source>
</evidence>
<keyword evidence="2 7" id="KW-0929">Antimicrobial</keyword>
<evidence type="ECO:0000256" key="1">
    <source>
        <dbReference type="ARBA" id="ARBA00000632"/>
    </source>
</evidence>
<evidence type="ECO:0000256" key="3">
    <source>
        <dbReference type="ARBA" id="ARBA00022638"/>
    </source>
</evidence>
<dbReference type="CDD" id="cd00737">
    <property type="entry name" value="lyz_endolysin_autolysin"/>
    <property type="match status" value="1"/>
</dbReference>
<dbReference type="PANTHER" id="PTHR38107">
    <property type="match status" value="1"/>
</dbReference>
<dbReference type="GO" id="GO:0042742">
    <property type="term" value="P:defense response to bacterium"/>
    <property type="evidence" value="ECO:0007669"/>
    <property type="project" value="UniProtKB-KW"/>
</dbReference>
<dbReference type="InterPro" id="IPR002196">
    <property type="entry name" value="Glyco_hydro_24"/>
</dbReference>
<organism evidence="8 9">
    <name type="scientific">Enterobacter cancerogenus</name>
    <dbReference type="NCBI Taxonomy" id="69218"/>
    <lineage>
        <taxon>Bacteria</taxon>
        <taxon>Pseudomonadati</taxon>
        <taxon>Pseudomonadota</taxon>
        <taxon>Gammaproteobacteria</taxon>
        <taxon>Enterobacterales</taxon>
        <taxon>Enterobacteriaceae</taxon>
        <taxon>Enterobacter</taxon>
        <taxon>Enterobacter cloacae complex</taxon>
    </lineage>
</organism>
<dbReference type="EMBL" id="QGAL01000001">
    <property type="protein sequence ID" value="TKK23424.1"/>
    <property type="molecule type" value="Genomic_DNA"/>
</dbReference>
<dbReference type="HAMAP" id="MF_04110">
    <property type="entry name" value="ENDOLYSIN_T4"/>
    <property type="match status" value="1"/>
</dbReference>
<dbReference type="InterPro" id="IPR051018">
    <property type="entry name" value="Bacteriophage_GH24"/>
</dbReference>
<keyword evidence="5" id="KW-1035">Host cytoplasm</keyword>
<gene>
    <name evidence="8" type="ORF">EcCFBP13530_04520</name>
</gene>
<dbReference type="GO" id="GO:0031640">
    <property type="term" value="P:killing of cells of another organism"/>
    <property type="evidence" value="ECO:0007669"/>
    <property type="project" value="UniProtKB-KW"/>
</dbReference>
<protein>
    <recommendedName>
        <fullName evidence="7">Lysozyme</fullName>
        <ecNumber evidence="7">3.2.1.17</ecNumber>
    </recommendedName>
</protein>
<evidence type="ECO:0000256" key="7">
    <source>
        <dbReference type="RuleBase" id="RU003788"/>
    </source>
</evidence>
<dbReference type="GO" id="GO:0016998">
    <property type="term" value="P:cell wall macromolecule catabolic process"/>
    <property type="evidence" value="ECO:0007669"/>
    <property type="project" value="InterPro"/>
</dbReference>
<dbReference type="Pfam" id="PF00959">
    <property type="entry name" value="Phage_lysozyme"/>
    <property type="match status" value="1"/>
</dbReference>
<dbReference type="SUPFAM" id="SSF53955">
    <property type="entry name" value="Lysozyme-like"/>
    <property type="match status" value="1"/>
</dbReference>
<dbReference type="Gene3D" id="1.10.530.40">
    <property type="match status" value="1"/>
</dbReference>
<dbReference type="RefSeq" id="WP_137271975.1">
    <property type="nucleotide sequence ID" value="NZ_QGAL01000001.1"/>
</dbReference>
<dbReference type="AlphaFoldDB" id="A0AB38P956"/>
<dbReference type="Proteomes" id="UP000306327">
    <property type="component" value="Unassembled WGS sequence"/>
</dbReference>